<reference evidence="8 9" key="1">
    <citation type="submission" date="2013-09" db="EMBL/GenBank/DDBJ databases">
        <authorList>
            <person name="Zeng Z."/>
            <person name="Chen C."/>
        </authorList>
    </citation>
    <scope>NUCLEOTIDE SEQUENCE [LARGE SCALE GENOMIC DNA]</scope>
    <source>
        <strain evidence="8 9">WB 4.1-42</strain>
    </source>
</reference>
<comment type="pathway">
    <text evidence="1 5">Glycan metabolism; L-arabinan degradation.</text>
</comment>
<dbReference type="InterPro" id="IPR006710">
    <property type="entry name" value="Glyco_hydro_43"/>
</dbReference>
<evidence type="ECO:0000256" key="6">
    <source>
        <dbReference type="PIRSR" id="PIRSR026534-1"/>
    </source>
</evidence>
<dbReference type="PANTHER" id="PTHR43301:SF3">
    <property type="entry name" value="ARABINAN ENDO-1,5-ALPHA-L-ARABINOSIDASE A-RELATED"/>
    <property type="match status" value="1"/>
</dbReference>
<evidence type="ECO:0000256" key="4">
    <source>
        <dbReference type="ARBA" id="ARBA00023295"/>
    </source>
</evidence>
<gene>
    <name evidence="8" type="ORF">Q766_05695</name>
</gene>
<evidence type="ECO:0000256" key="3">
    <source>
        <dbReference type="ARBA" id="ARBA00022801"/>
    </source>
</evidence>
<dbReference type="InterPro" id="IPR050727">
    <property type="entry name" value="GH43_arabinanases"/>
</dbReference>
<dbReference type="Pfam" id="PF04616">
    <property type="entry name" value="Glyco_hydro_43"/>
    <property type="match status" value="1"/>
</dbReference>
<dbReference type="AlphaFoldDB" id="A0A0A2MSG1"/>
<evidence type="ECO:0000313" key="9">
    <source>
        <dbReference type="Proteomes" id="UP000030111"/>
    </source>
</evidence>
<sequence>MKTVLNFWVSLIISFVYGSAFAQKALPISETIVHDPVMIQQDGTYYLFCTGHGISMFSSKDMKEWTLLKPVFETPPTWATGVAADFKDHIWAPDVSYHNGQYYLYYSVSSFAKNTSAIGVATNKTLNQSDKNYKWEDHGIVVQSVPNRDLWNAIDPNLIFDENNTPWLSFGSFWNGLKMVKLSADLLSVAKPEEWYTVARRERSFNLPDTDPGDAALEAPFVFKKDGYYYLFLSWDYCCRGEKSTYKVVVGRSKTVQGPYVDAAGKSLNDGGGTLVIEGNKNWAGAGHNSTYTFNGKDYFVFHAYDNAKKGAPKLKIKEIKWENGWPKVTPLD</sequence>
<dbReference type="GO" id="GO:0031222">
    <property type="term" value="P:arabinan catabolic process"/>
    <property type="evidence" value="ECO:0007669"/>
    <property type="project" value="UniProtKB-UniPathway"/>
</dbReference>
<accession>A0A0A2MSG1</accession>
<evidence type="ECO:0000256" key="2">
    <source>
        <dbReference type="ARBA" id="ARBA00009865"/>
    </source>
</evidence>
<dbReference type="GO" id="GO:0046558">
    <property type="term" value="F:arabinan endo-1,5-alpha-L-arabinosidase activity"/>
    <property type="evidence" value="ECO:0007669"/>
    <property type="project" value="InterPro"/>
</dbReference>
<organism evidence="8 9">
    <name type="scientific">Flavobacterium subsaxonicum WB 4.1-42 = DSM 21790</name>
    <dbReference type="NCBI Taxonomy" id="1121898"/>
    <lineage>
        <taxon>Bacteria</taxon>
        <taxon>Pseudomonadati</taxon>
        <taxon>Bacteroidota</taxon>
        <taxon>Flavobacteriia</taxon>
        <taxon>Flavobacteriales</taxon>
        <taxon>Flavobacteriaceae</taxon>
        <taxon>Flavobacterium</taxon>
    </lineage>
</organism>
<protein>
    <submittedName>
        <fullName evidence="8">ABC transporter substrate-binding protein</fullName>
    </submittedName>
</protein>
<dbReference type="CDD" id="cd18830">
    <property type="entry name" value="GH43_CjArb43A-like"/>
    <property type="match status" value="1"/>
</dbReference>
<feature type="site" description="Important for catalytic activity, responsible for pKa modulation of the active site Glu and correct orientation of both the proton donor and substrate" evidence="7">
    <location>
        <position position="155"/>
    </location>
</feature>
<dbReference type="InterPro" id="IPR016840">
    <property type="entry name" value="Glyco_hydro_43_endo_a_Ara-ase"/>
</dbReference>
<dbReference type="SUPFAM" id="SSF75005">
    <property type="entry name" value="Arabinanase/levansucrase/invertase"/>
    <property type="match status" value="1"/>
</dbReference>
<feature type="active site" description="Proton donor" evidence="6">
    <location>
        <position position="218"/>
    </location>
</feature>
<dbReference type="InterPro" id="IPR023296">
    <property type="entry name" value="Glyco_hydro_beta-prop_sf"/>
</dbReference>
<feature type="active site" description="Proton acceptor" evidence="6">
    <location>
        <position position="35"/>
    </location>
</feature>
<comment type="caution">
    <text evidence="8">The sequence shown here is derived from an EMBL/GenBank/DDBJ whole genome shotgun (WGS) entry which is preliminary data.</text>
</comment>
<dbReference type="EMBL" id="JRLY01000002">
    <property type="protein sequence ID" value="KGO94408.1"/>
    <property type="molecule type" value="Genomic_DNA"/>
</dbReference>
<comment type="similarity">
    <text evidence="2 5">Belongs to the glycosyl hydrolase 43 family.</text>
</comment>
<dbReference type="eggNOG" id="COG3507">
    <property type="taxonomic scope" value="Bacteria"/>
</dbReference>
<evidence type="ECO:0000256" key="7">
    <source>
        <dbReference type="PIRSR" id="PIRSR026534-3"/>
    </source>
</evidence>
<dbReference type="OrthoDB" id="9801455at2"/>
<dbReference type="PANTHER" id="PTHR43301">
    <property type="entry name" value="ARABINAN ENDO-1,5-ALPHA-L-ARABINOSIDASE"/>
    <property type="match status" value="1"/>
</dbReference>
<evidence type="ECO:0000256" key="1">
    <source>
        <dbReference type="ARBA" id="ARBA00004834"/>
    </source>
</evidence>
<keyword evidence="4 5" id="KW-0326">Glycosidase</keyword>
<evidence type="ECO:0000313" key="8">
    <source>
        <dbReference type="EMBL" id="KGO94408.1"/>
    </source>
</evidence>
<keyword evidence="3 5" id="KW-0378">Hydrolase</keyword>
<proteinExistence type="inferred from homology"/>
<dbReference type="STRING" id="1121898.GCA_000422725_01429"/>
<dbReference type="Proteomes" id="UP000030111">
    <property type="component" value="Unassembled WGS sequence"/>
</dbReference>
<dbReference type="Gene3D" id="2.115.10.20">
    <property type="entry name" value="Glycosyl hydrolase domain, family 43"/>
    <property type="match status" value="1"/>
</dbReference>
<name>A0A0A2MSG1_9FLAO</name>
<feature type="site" description="Important for substrate recognition" evidence="7">
    <location>
        <position position="288"/>
    </location>
</feature>
<dbReference type="PIRSF" id="PIRSF026534">
    <property type="entry name" value="Endo_alpha-L-arabinosidase"/>
    <property type="match status" value="1"/>
</dbReference>
<keyword evidence="9" id="KW-1185">Reference proteome</keyword>
<dbReference type="UniPathway" id="UPA00667"/>
<evidence type="ECO:0000256" key="5">
    <source>
        <dbReference type="PIRNR" id="PIRNR026534"/>
    </source>
</evidence>
<dbReference type="RefSeq" id="WP_035738458.1">
    <property type="nucleotide sequence ID" value="NZ_AUGP01000017.1"/>
</dbReference>